<evidence type="ECO:0000313" key="1">
    <source>
        <dbReference type="EMBL" id="KAJ8964343.1"/>
    </source>
</evidence>
<dbReference type="Proteomes" id="UP001162156">
    <property type="component" value="Unassembled WGS sequence"/>
</dbReference>
<dbReference type="EMBL" id="JANEYF010001375">
    <property type="protein sequence ID" value="KAJ8964343.1"/>
    <property type="molecule type" value="Genomic_DNA"/>
</dbReference>
<dbReference type="AlphaFoldDB" id="A0AAV8ZK02"/>
<comment type="caution">
    <text evidence="1">The sequence shown here is derived from an EMBL/GenBank/DDBJ whole genome shotgun (WGS) entry which is preliminary data.</text>
</comment>
<name>A0AAV8ZK02_9CUCU</name>
<sequence>MKVAKGNLKISNFFNKLNKQNPKEISGTKEVKESCDNLSNKVIIVSSGDDFVDVPDKSSKNKESTLAIDANYPKNIKSSIAIPVIKKRKVKEIDTHSPPQKKT</sequence>
<accession>A0AAV8ZK02</accession>
<reference evidence="1" key="1">
    <citation type="journal article" date="2023" name="Insect Mol. Biol.">
        <title>Genome sequencing provides insights into the evolution of gene families encoding plant cell wall-degrading enzymes in longhorned beetles.</title>
        <authorList>
            <person name="Shin N.R."/>
            <person name="Okamura Y."/>
            <person name="Kirsch R."/>
            <person name="Pauchet Y."/>
        </authorList>
    </citation>
    <scope>NUCLEOTIDE SEQUENCE</scope>
    <source>
        <strain evidence="1">RBIC_L_NR</strain>
    </source>
</reference>
<evidence type="ECO:0000313" key="2">
    <source>
        <dbReference type="Proteomes" id="UP001162156"/>
    </source>
</evidence>
<organism evidence="1 2">
    <name type="scientific">Rhamnusium bicolor</name>
    <dbReference type="NCBI Taxonomy" id="1586634"/>
    <lineage>
        <taxon>Eukaryota</taxon>
        <taxon>Metazoa</taxon>
        <taxon>Ecdysozoa</taxon>
        <taxon>Arthropoda</taxon>
        <taxon>Hexapoda</taxon>
        <taxon>Insecta</taxon>
        <taxon>Pterygota</taxon>
        <taxon>Neoptera</taxon>
        <taxon>Endopterygota</taxon>
        <taxon>Coleoptera</taxon>
        <taxon>Polyphaga</taxon>
        <taxon>Cucujiformia</taxon>
        <taxon>Chrysomeloidea</taxon>
        <taxon>Cerambycidae</taxon>
        <taxon>Lepturinae</taxon>
        <taxon>Rhagiini</taxon>
        <taxon>Rhamnusium</taxon>
    </lineage>
</organism>
<gene>
    <name evidence="1" type="ORF">NQ314_004986</name>
</gene>
<protein>
    <submittedName>
        <fullName evidence="1">Uncharacterized protein</fullName>
    </submittedName>
</protein>
<proteinExistence type="predicted"/>
<keyword evidence="2" id="KW-1185">Reference proteome</keyword>